<feature type="chain" id="PRO_5045842870" evidence="1">
    <location>
        <begin position="25"/>
        <end position="83"/>
    </location>
</feature>
<reference evidence="2 3" key="1">
    <citation type="submission" date="2023-07" db="EMBL/GenBank/DDBJ databases">
        <title>Sorghum-associated microbial communities from plants grown in Nebraska, USA.</title>
        <authorList>
            <person name="Schachtman D."/>
        </authorList>
    </citation>
    <scope>NUCLEOTIDE SEQUENCE [LARGE SCALE GENOMIC DNA]</scope>
    <source>
        <strain evidence="2 3">BE211</strain>
    </source>
</reference>
<accession>A0ABU1U620</accession>
<keyword evidence="3" id="KW-1185">Reference proteome</keyword>
<evidence type="ECO:0000313" key="3">
    <source>
        <dbReference type="Proteomes" id="UP001258181"/>
    </source>
</evidence>
<dbReference type="EMBL" id="JAVDWA010000013">
    <property type="protein sequence ID" value="MDR7074912.1"/>
    <property type="molecule type" value="Genomic_DNA"/>
</dbReference>
<organism evidence="2 3">
    <name type="scientific">Fictibacillus barbaricus</name>
    <dbReference type="NCBI Taxonomy" id="182136"/>
    <lineage>
        <taxon>Bacteria</taxon>
        <taxon>Bacillati</taxon>
        <taxon>Bacillota</taxon>
        <taxon>Bacilli</taxon>
        <taxon>Bacillales</taxon>
        <taxon>Fictibacillaceae</taxon>
        <taxon>Fictibacillus</taxon>
    </lineage>
</organism>
<gene>
    <name evidence="2" type="ORF">J2X07_003927</name>
</gene>
<dbReference type="RefSeq" id="WP_310262668.1">
    <property type="nucleotide sequence ID" value="NZ_JAVDWA010000013.1"/>
</dbReference>
<name>A0ABU1U620_9BACL</name>
<keyword evidence="1" id="KW-0732">Signal</keyword>
<protein>
    <submittedName>
        <fullName evidence="2">Anti-sigma regulatory factor (Ser/Thr protein kinase)</fullName>
    </submittedName>
</protein>
<evidence type="ECO:0000313" key="2">
    <source>
        <dbReference type="EMBL" id="MDR7074912.1"/>
    </source>
</evidence>
<comment type="caution">
    <text evidence="2">The sequence shown here is derived from an EMBL/GenBank/DDBJ whole genome shotgun (WGS) entry which is preliminary data.</text>
</comment>
<sequence>MKKTVLTLSFAFAISASIGGVSFAYENGPNPTKVVKYAKIDDGPNPTRVTALDDGPNPTMPARTIAKGDYSIQRTLDDGPNPT</sequence>
<evidence type="ECO:0000256" key="1">
    <source>
        <dbReference type="SAM" id="SignalP"/>
    </source>
</evidence>
<feature type="signal peptide" evidence="1">
    <location>
        <begin position="1"/>
        <end position="24"/>
    </location>
</feature>
<dbReference type="Proteomes" id="UP001258181">
    <property type="component" value="Unassembled WGS sequence"/>
</dbReference>
<proteinExistence type="predicted"/>